<dbReference type="AlphaFoldDB" id="X1N275"/>
<evidence type="ECO:0008006" key="2">
    <source>
        <dbReference type="Google" id="ProtNLM"/>
    </source>
</evidence>
<gene>
    <name evidence="1" type="ORF">S06H3_44200</name>
</gene>
<evidence type="ECO:0000313" key="1">
    <source>
        <dbReference type="EMBL" id="GAI37683.1"/>
    </source>
</evidence>
<feature type="non-terminal residue" evidence="1">
    <location>
        <position position="53"/>
    </location>
</feature>
<comment type="caution">
    <text evidence="1">The sequence shown here is derived from an EMBL/GenBank/DDBJ whole genome shotgun (WGS) entry which is preliminary data.</text>
</comment>
<protein>
    <recommendedName>
        <fullName evidence="2">Transposase IS30-like HTH domain-containing protein</fullName>
    </recommendedName>
</protein>
<organism evidence="1">
    <name type="scientific">marine sediment metagenome</name>
    <dbReference type="NCBI Taxonomy" id="412755"/>
    <lineage>
        <taxon>unclassified sequences</taxon>
        <taxon>metagenomes</taxon>
        <taxon>ecological metagenomes</taxon>
    </lineage>
</organism>
<dbReference type="EMBL" id="BARV01027475">
    <property type="protein sequence ID" value="GAI37683.1"/>
    <property type="molecule type" value="Genomic_DNA"/>
</dbReference>
<accession>X1N275</accession>
<proteinExistence type="predicted"/>
<name>X1N275_9ZZZZ</name>
<reference evidence="1" key="1">
    <citation type="journal article" date="2014" name="Front. Microbiol.">
        <title>High frequency of phylogenetically diverse reductive dehalogenase-homologous genes in deep subseafloor sedimentary metagenomes.</title>
        <authorList>
            <person name="Kawai M."/>
            <person name="Futagami T."/>
            <person name="Toyoda A."/>
            <person name="Takaki Y."/>
            <person name="Nishi S."/>
            <person name="Hori S."/>
            <person name="Arai W."/>
            <person name="Tsubouchi T."/>
            <person name="Morono Y."/>
            <person name="Uchiyama I."/>
            <person name="Ito T."/>
            <person name="Fujiyama A."/>
            <person name="Inagaki F."/>
            <person name="Takami H."/>
        </authorList>
    </citation>
    <scope>NUCLEOTIDE SEQUENCE</scope>
    <source>
        <strain evidence="1">Expedition CK06-06</strain>
    </source>
</reference>
<sequence>MQKTVESTRTNRVSVCIELLIRERNKGKSLRQLGQMVGRSHEAVRQVLAKYSP</sequence>